<sequence>MKLASIIMPAWVSASLFAVAPAASAAPASVELGVDRPGADYFSVEIAADFNICKTMCEEDARCQAYTYVHPGVQGPSAVCWLKSAAPLPQASGCCYSGVKQVTREIAWDRPGGDYSDFDLPWWAGSAECEAACWNDPRCVAFTYVRPHYQGPNPRCWLKDVIPAPVSTSCCDSGTINWR</sequence>
<accession>A0ABS7TK66</accession>
<gene>
    <name evidence="5" type="ORF">K7C98_04450</name>
</gene>
<dbReference type="SMART" id="SM00223">
    <property type="entry name" value="APPLE"/>
    <property type="match status" value="1"/>
</dbReference>
<keyword evidence="1" id="KW-0677">Repeat</keyword>
<evidence type="ECO:0000256" key="2">
    <source>
        <dbReference type="ARBA" id="ARBA00023157"/>
    </source>
</evidence>
<dbReference type="Proteomes" id="UP001139031">
    <property type="component" value="Unassembled WGS sequence"/>
</dbReference>
<dbReference type="SUPFAM" id="SSF57414">
    <property type="entry name" value="Hairpin loop containing domain-like"/>
    <property type="match status" value="1"/>
</dbReference>
<feature type="chain" id="PRO_5045600856" evidence="3">
    <location>
        <begin position="26"/>
        <end position="179"/>
    </location>
</feature>
<dbReference type="RefSeq" id="WP_224190244.1">
    <property type="nucleotide sequence ID" value="NZ_JAIRAU010000001.1"/>
</dbReference>
<keyword evidence="2" id="KW-1015">Disulfide bond</keyword>
<dbReference type="InterPro" id="IPR003609">
    <property type="entry name" value="Pan_app"/>
</dbReference>
<evidence type="ECO:0000256" key="1">
    <source>
        <dbReference type="ARBA" id="ARBA00022737"/>
    </source>
</evidence>
<dbReference type="InterPro" id="IPR000177">
    <property type="entry name" value="Apple"/>
</dbReference>
<evidence type="ECO:0000313" key="5">
    <source>
        <dbReference type="EMBL" id="MBZ5708496.1"/>
    </source>
</evidence>
<dbReference type="EMBL" id="JAIRAU010000001">
    <property type="protein sequence ID" value="MBZ5708496.1"/>
    <property type="molecule type" value="Genomic_DNA"/>
</dbReference>
<feature type="domain" description="Apple" evidence="4">
    <location>
        <begin position="30"/>
        <end position="102"/>
    </location>
</feature>
<name>A0ABS7TK66_9BACT</name>
<keyword evidence="3" id="KW-0732">Signal</keyword>
<organism evidence="5 6">
    <name type="scientific">Nannocystis pusilla</name>
    <dbReference type="NCBI Taxonomy" id="889268"/>
    <lineage>
        <taxon>Bacteria</taxon>
        <taxon>Pseudomonadati</taxon>
        <taxon>Myxococcota</taxon>
        <taxon>Polyangia</taxon>
        <taxon>Nannocystales</taxon>
        <taxon>Nannocystaceae</taxon>
        <taxon>Nannocystis</taxon>
    </lineage>
</organism>
<feature type="signal peptide" evidence="3">
    <location>
        <begin position="1"/>
        <end position="25"/>
    </location>
</feature>
<dbReference type="Gene3D" id="3.50.4.10">
    <property type="entry name" value="Hepatocyte Growth Factor"/>
    <property type="match status" value="2"/>
</dbReference>
<evidence type="ECO:0000313" key="6">
    <source>
        <dbReference type="Proteomes" id="UP001139031"/>
    </source>
</evidence>
<keyword evidence="6" id="KW-1185">Reference proteome</keyword>
<protein>
    <submittedName>
        <fullName evidence="5">PAN domain-containing protein</fullName>
    </submittedName>
</protein>
<evidence type="ECO:0000259" key="4">
    <source>
        <dbReference type="SMART" id="SM00223"/>
    </source>
</evidence>
<evidence type="ECO:0000256" key="3">
    <source>
        <dbReference type="SAM" id="SignalP"/>
    </source>
</evidence>
<dbReference type="Pfam" id="PF14295">
    <property type="entry name" value="PAN_4"/>
    <property type="match status" value="2"/>
</dbReference>
<proteinExistence type="predicted"/>
<reference evidence="5" key="1">
    <citation type="submission" date="2021-08" db="EMBL/GenBank/DDBJ databases">
        <authorList>
            <person name="Stevens D.C."/>
        </authorList>
    </citation>
    <scope>NUCLEOTIDE SEQUENCE</scope>
    <source>
        <strain evidence="5">DSM 53165</strain>
    </source>
</reference>
<comment type="caution">
    <text evidence="5">The sequence shown here is derived from an EMBL/GenBank/DDBJ whole genome shotgun (WGS) entry which is preliminary data.</text>
</comment>